<reference evidence="1 2" key="1">
    <citation type="submission" date="2016-04" db="EMBL/GenBank/DDBJ databases">
        <title>Genome analyses suggest a sexual origin of heterokaryosis in a supposedly ancient asexual fungus.</title>
        <authorList>
            <person name="Ropars J."/>
            <person name="Sedzielewska K."/>
            <person name="Noel J."/>
            <person name="Charron P."/>
            <person name="Farinelli L."/>
            <person name="Marton T."/>
            <person name="Kruger M."/>
            <person name="Pelin A."/>
            <person name="Brachmann A."/>
            <person name="Corradi N."/>
        </authorList>
    </citation>
    <scope>NUCLEOTIDE SEQUENCE [LARGE SCALE GENOMIC DNA]</scope>
    <source>
        <strain evidence="1 2">C2</strain>
    </source>
</reference>
<proteinExistence type="predicted"/>
<evidence type="ECO:0000313" key="2">
    <source>
        <dbReference type="Proteomes" id="UP000233469"/>
    </source>
</evidence>
<name>A0A2N1MRM3_9GLOM</name>
<protein>
    <submittedName>
        <fullName evidence="1">Uncharacterized protein</fullName>
    </submittedName>
</protein>
<gene>
    <name evidence="1" type="ORF">RhiirC2_787705</name>
</gene>
<dbReference type="Proteomes" id="UP000233469">
    <property type="component" value="Unassembled WGS sequence"/>
</dbReference>
<dbReference type="AlphaFoldDB" id="A0A2N1MRM3"/>
<reference evidence="1 2" key="2">
    <citation type="submission" date="2017-10" db="EMBL/GenBank/DDBJ databases">
        <title>Extensive intraspecific genome diversity in a model arbuscular mycorrhizal fungus.</title>
        <authorList>
            <person name="Chen E.C.H."/>
            <person name="Morin E."/>
            <person name="Baudet D."/>
            <person name="Noel J."/>
            <person name="Ndikumana S."/>
            <person name="Charron P."/>
            <person name="St-Onge C."/>
            <person name="Giorgi J."/>
            <person name="Grigoriev I.V."/>
            <person name="Roux C."/>
            <person name="Martin F.M."/>
            <person name="Corradi N."/>
        </authorList>
    </citation>
    <scope>NUCLEOTIDE SEQUENCE [LARGE SCALE GENOMIC DNA]</scope>
    <source>
        <strain evidence="1 2">C2</strain>
    </source>
</reference>
<organism evidence="1 2">
    <name type="scientific">Rhizophagus irregularis</name>
    <dbReference type="NCBI Taxonomy" id="588596"/>
    <lineage>
        <taxon>Eukaryota</taxon>
        <taxon>Fungi</taxon>
        <taxon>Fungi incertae sedis</taxon>
        <taxon>Mucoromycota</taxon>
        <taxon>Glomeromycotina</taxon>
        <taxon>Glomeromycetes</taxon>
        <taxon>Glomerales</taxon>
        <taxon>Glomeraceae</taxon>
        <taxon>Rhizophagus</taxon>
    </lineage>
</organism>
<accession>A0A2N1MRM3</accession>
<sequence length="96" mass="11466">MSPTFNSRYYTGIEIDIPYDHDSLRTFGEAEKEILFRTLSAEYKLVTIMMQYENNFTTEYSAIWKVSPLVYKENRWNIDYSRDSNKEVTSKSLRNN</sequence>
<evidence type="ECO:0000313" key="1">
    <source>
        <dbReference type="EMBL" id="PKK64290.1"/>
    </source>
</evidence>
<comment type="caution">
    <text evidence="1">The sequence shown here is derived from an EMBL/GenBank/DDBJ whole genome shotgun (WGS) entry which is preliminary data.</text>
</comment>
<dbReference type="EMBL" id="LLXL01001471">
    <property type="protein sequence ID" value="PKK64290.1"/>
    <property type="molecule type" value="Genomic_DNA"/>
</dbReference>